<comment type="caution">
    <text evidence="9">The sequence shown here is derived from an EMBL/GenBank/DDBJ whole genome shotgun (WGS) entry which is preliminary data.</text>
</comment>
<feature type="signal peptide" evidence="8">
    <location>
        <begin position="1"/>
        <end position="15"/>
    </location>
</feature>
<evidence type="ECO:0000313" key="10">
    <source>
        <dbReference type="Proteomes" id="UP000800235"/>
    </source>
</evidence>
<dbReference type="EMBL" id="MU007009">
    <property type="protein sequence ID" value="KAF2436867.1"/>
    <property type="molecule type" value="Genomic_DNA"/>
</dbReference>
<name>A0A9P4U5D0_9PEZI</name>
<dbReference type="OrthoDB" id="2401965at2759"/>
<keyword evidence="4 7" id="KW-0067">ATP-binding</keyword>
<dbReference type="FunFam" id="2.60.34.10:FF:000012">
    <property type="entry name" value="Heat shock 70 kDa protein"/>
    <property type="match status" value="1"/>
</dbReference>
<dbReference type="PROSITE" id="PS00329">
    <property type="entry name" value="HSP70_2"/>
    <property type="match status" value="1"/>
</dbReference>
<evidence type="ECO:0000313" key="9">
    <source>
        <dbReference type="EMBL" id="KAF2436867.1"/>
    </source>
</evidence>
<evidence type="ECO:0000256" key="6">
    <source>
        <dbReference type="ARBA" id="ARBA00048056"/>
    </source>
</evidence>
<dbReference type="Proteomes" id="UP000800235">
    <property type="component" value="Unassembled WGS sequence"/>
</dbReference>
<dbReference type="PROSITE" id="PS00297">
    <property type="entry name" value="HSP70_1"/>
    <property type="match status" value="1"/>
</dbReference>
<keyword evidence="10" id="KW-1185">Reference proteome</keyword>
<organism evidence="9 10">
    <name type="scientific">Tothia fuscella</name>
    <dbReference type="NCBI Taxonomy" id="1048955"/>
    <lineage>
        <taxon>Eukaryota</taxon>
        <taxon>Fungi</taxon>
        <taxon>Dikarya</taxon>
        <taxon>Ascomycota</taxon>
        <taxon>Pezizomycotina</taxon>
        <taxon>Dothideomycetes</taxon>
        <taxon>Pleosporomycetidae</taxon>
        <taxon>Venturiales</taxon>
        <taxon>Cylindrosympodiaceae</taxon>
        <taxon>Tothia</taxon>
    </lineage>
</organism>
<keyword evidence="9" id="KW-0346">Stress response</keyword>
<evidence type="ECO:0000256" key="1">
    <source>
        <dbReference type="ARBA" id="ARBA00007381"/>
    </source>
</evidence>
<comment type="catalytic activity">
    <reaction evidence="6">
        <text>ATP + H2O = ADP + phosphate + H(+)</text>
        <dbReference type="Rhea" id="RHEA:13065"/>
        <dbReference type="ChEBI" id="CHEBI:15377"/>
        <dbReference type="ChEBI" id="CHEBI:15378"/>
        <dbReference type="ChEBI" id="CHEBI:30616"/>
        <dbReference type="ChEBI" id="CHEBI:43474"/>
        <dbReference type="ChEBI" id="CHEBI:456216"/>
        <dbReference type="EC" id="3.6.4.10"/>
    </reaction>
</comment>
<protein>
    <recommendedName>
        <fullName evidence="2">non-chaperonin molecular chaperone ATPase</fullName>
        <ecNumber evidence="2">3.6.4.10</ecNumber>
    </recommendedName>
</protein>
<dbReference type="FunFam" id="3.30.420.40:FF:000026">
    <property type="entry name" value="Heat shock protein 70"/>
    <property type="match status" value="1"/>
</dbReference>
<dbReference type="NCBIfam" id="NF001413">
    <property type="entry name" value="PRK00290.1"/>
    <property type="match status" value="1"/>
</dbReference>
<dbReference type="Gene3D" id="3.30.420.40">
    <property type="match status" value="2"/>
</dbReference>
<evidence type="ECO:0000256" key="8">
    <source>
        <dbReference type="SAM" id="SignalP"/>
    </source>
</evidence>
<keyword evidence="8" id="KW-0732">Signal</keyword>
<sequence>MLIACPLLLIKGTQACEDNRPTSLKPVIGIDLGTTYSCVGVMKGGKVEIIPNSQGHRTTPSYVSFSDQERLVGEGAKQALSSNPRGTVFDVKRLIGRNYYDKGVQEDIKHFPFQVLNQGDSPAIKVDGKIYSPEQISAMVLRNLKESAESYLGEAVDDAVITVPAYFNDAQRAATKDAAKIAGLNVLRILNEPTSAALAYGLLNVDINDPKERNIVVYDLGGGTFDVSVLVADEGVFEVLATSGDTHLGGEDFDQRIIDHLASRFKRKTGVDISKSTRAVAKLKGAVENAKKILSSESTTTIDIEAFQGGEDFSETFTRAKFEELNEDLFQKTLGPVKQALADANLTPREVDHIILVGGSTRIPRVRSLLKEYFGKAPLTNVNPDEAVAEGAAIQGCIINDCPGAECILMMDVNPLTLGIETEGGVMTELIRRGTSIPTRKVQTFSTTTENQATVSIKVFEGERPLTKDNILLGQFDLTGIPHAARGEPKIEVSFEIDSNGILKVMAEDKGTGKIQSLTIASSGRLSNQEVDQMIADAAEYEEADKKFREVVEPDDYSQSVVEHGEL</sequence>
<dbReference type="PRINTS" id="PR00301">
    <property type="entry name" value="HEATSHOCK70"/>
</dbReference>
<feature type="chain" id="PRO_5040221539" description="non-chaperonin molecular chaperone ATPase" evidence="8">
    <location>
        <begin position="16"/>
        <end position="567"/>
    </location>
</feature>
<dbReference type="InterPro" id="IPR018181">
    <property type="entry name" value="Heat_shock_70_CS"/>
</dbReference>
<dbReference type="SUPFAM" id="SSF100920">
    <property type="entry name" value="Heat shock protein 70kD (HSP70), peptide-binding domain"/>
    <property type="match status" value="1"/>
</dbReference>
<dbReference type="Pfam" id="PF00012">
    <property type="entry name" value="HSP70"/>
    <property type="match status" value="1"/>
</dbReference>
<dbReference type="Gene3D" id="3.90.640.10">
    <property type="entry name" value="Actin, Chain A, domain 4"/>
    <property type="match status" value="1"/>
</dbReference>
<dbReference type="FunFam" id="3.90.640.10:FF:000002">
    <property type="entry name" value="Heat shock 70 kDa"/>
    <property type="match status" value="1"/>
</dbReference>
<dbReference type="InterPro" id="IPR029047">
    <property type="entry name" value="HSP70_peptide-bd_sf"/>
</dbReference>
<evidence type="ECO:0000256" key="3">
    <source>
        <dbReference type="ARBA" id="ARBA00022741"/>
    </source>
</evidence>
<reference evidence="9" key="1">
    <citation type="journal article" date="2020" name="Stud. Mycol.">
        <title>101 Dothideomycetes genomes: a test case for predicting lifestyles and emergence of pathogens.</title>
        <authorList>
            <person name="Haridas S."/>
            <person name="Albert R."/>
            <person name="Binder M."/>
            <person name="Bloem J."/>
            <person name="Labutti K."/>
            <person name="Salamov A."/>
            <person name="Andreopoulos B."/>
            <person name="Baker S."/>
            <person name="Barry K."/>
            <person name="Bills G."/>
            <person name="Bluhm B."/>
            <person name="Cannon C."/>
            <person name="Castanera R."/>
            <person name="Culley D."/>
            <person name="Daum C."/>
            <person name="Ezra D."/>
            <person name="Gonzalez J."/>
            <person name="Henrissat B."/>
            <person name="Kuo A."/>
            <person name="Liang C."/>
            <person name="Lipzen A."/>
            <person name="Lutzoni F."/>
            <person name="Magnuson J."/>
            <person name="Mondo S."/>
            <person name="Nolan M."/>
            <person name="Ohm R."/>
            <person name="Pangilinan J."/>
            <person name="Park H.-J."/>
            <person name="Ramirez L."/>
            <person name="Alfaro M."/>
            <person name="Sun H."/>
            <person name="Tritt A."/>
            <person name="Yoshinaga Y."/>
            <person name="Zwiers L.-H."/>
            <person name="Turgeon B."/>
            <person name="Goodwin S."/>
            <person name="Spatafora J."/>
            <person name="Crous P."/>
            <person name="Grigoriev I."/>
        </authorList>
    </citation>
    <scope>NUCLEOTIDE SEQUENCE</scope>
    <source>
        <strain evidence="9">CBS 130266</strain>
    </source>
</reference>
<dbReference type="GO" id="GO:0140662">
    <property type="term" value="F:ATP-dependent protein folding chaperone"/>
    <property type="evidence" value="ECO:0007669"/>
    <property type="project" value="InterPro"/>
</dbReference>
<comment type="similarity">
    <text evidence="1 7">Belongs to the heat shock protein 70 family.</text>
</comment>
<dbReference type="InterPro" id="IPR043129">
    <property type="entry name" value="ATPase_NBD"/>
</dbReference>
<dbReference type="AlphaFoldDB" id="A0A9P4U5D0"/>
<dbReference type="GO" id="GO:0005524">
    <property type="term" value="F:ATP binding"/>
    <property type="evidence" value="ECO:0007669"/>
    <property type="project" value="UniProtKB-KW"/>
</dbReference>
<dbReference type="InterPro" id="IPR013126">
    <property type="entry name" value="Hsp_70_fam"/>
</dbReference>
<proteinExistence type="inferred from homology"/>
<evidence type="ECO:0000256" key="5">
    <source>
        <dbReference type="ARBA" id="ARBA00023186"/>
    </source>
</evidence>
<dbReference type="FunFam" id="3.30.30.30:FF:000005">
    <property type="entry name" value="Heat shock protein ssb1"/>
    <property type="match status" value="1"/>
</dbReference>
<keyword evidence="5" id="KW-0143">Chaperone</keyword>
<evidence type="ECO:0000256" key="2">
    <source>
        <dbReference type="ARBA" id="ARBA00012554"/>
    </source>
</evidence>
<evidence type="ECO:0000256" key="4">
    <source>
        <dbReference type="ARBA" id="ARBA00022840"/>
    </source>
</evidence>
<evidence type="ECO:0000256" key="7">
    <source>
        <dbReference type="RuleBase" id="RU003322"/>
    </source>
</evidence>
<accession>A0A9P4U5D0</accession>
<dbReference type="EC" id="3.6.4.10" evidence="2"/>
<keyword evidence="3 7" id="KW-0547">Nucleotide-binding</keyword>
<dbReference type="PANTHER" id="PTHR19375">
    <property type="entry name" value="HEAT SHOCK PROTEIN 70KDA"/>
    <property type="match status" value="1"/>
</dbReference>
<dbReference type="Gene3D" id="3.30.30.30">
    <property type="match status" value="1"/>
</dbReference>
<gene>
    <name evidence="9" type="ORF">EJ08DRAFT_667000</name>
</gene>
<dbReference type="SUPFAM" id="SSF53067">
    <property type="entry name" value="Actin-like ATPase domain"/>
    <property type="match status" value="2"/>
</dbReference>
<dbReference type="PROSITE" id="PS01036">
    <property type="entry name" value="HSP70_3"/>
    <property type="match status" value="1"/>
</dbReference>
<dbReference type="Gene3D" id="2.60.34.10">
    <property type="entry name" value="Substrate Binding Domain Of DNAk, Chain A, domain 1"/>
    <property type="match status" value="1"/>
</dbReference>